<dbReference type="PROSITE" id="PS51272">
    <property type="entry name" value="SLH"/>
    <property type="match status" value="2"/>
</dbReference>
<comment type="caution">
    <text evidence="4">The sequence shown here is derived from an EMBL/GenBank/DDBJ whole genome shotgun (WGS) entry which is preliminary data.</text>
</comment>
<evidence type="ECO:0000256" key="2">
    <source>
        <dbReference type="SAM" id="SignalP"/>
    </source>
</evidence>
<dbReference type="OrthoDB" id="2985276at2"/>
<feature type="domain" description="SLH" evidence="3">
    <location>
        <begin position="201"/>
        <end position="268"/>
    </location>
</feature>
<dbReference type="Pfam" id="PF00395">
    <property type="entry name" value="SLH"/>
    <property type="match status" value="2"/>
</dbReference>
<keyword evidence="1" id="KW-0677">Repeat</keyword>
<dbReference type="GeneID" id="97995799"/>
<reference evidence="4 5" key="1">
    <citation type="submission" date="2018-07" db="EMBL/GenBank/DDBJ databases">
        <title>GABA Modulating Bacteria of the Human Gut Microbiota.</title>
        <authorList>
            <person name="Strandwitz P."/>
            <person name="Kim K.H."/>
            <person name="Terekhova D."/>
            <person name="Liu J.K."/>
            <person name="Sharma A."/>
            <person name="Levering J."/>
            <person name="Mcdonald D."/>
            <person name="Dietrich D."/>
            <person name="Ramadhar T.R."/>
            <person name="Lekbua A."/>
            <person name="Mroue N."/>
            <person name="Liston C."/>
            <person name="Stewart E.J."/>
            <person name="Dubin M.J."/>
            <person name="Zengler K."/>
            <person name="Knight R."/>
            <person name="Gilbert J.A."/>
            <person name="Clardy J."/>
            <person name="Lewis K."/>
        </authorList>
    </citation>
    <scope>NUCLEOTIDE SEQUENCE [LARGE SCALE GENOMIC DNA]</scope>
    <source>
        <strain evidence="4 5">KLE1738</strain>
    </source>
</reference>
<dbReference type="Proteomes" id="UP000260649">
    <property type="component" value="Unassembled WGS sequence"/>
</dbReference>
<evidence type="ECO:0000313" key="5">
    <source>
        <dbReference type="Proteomes" id="UP000260649"/>
    </source>
</evidence>
<dbReference type="EMBL" id="QQRQ01000015">
    <property type="protein sequence ID" value="RFT06172.1"/>
    <property type="molecule type" value="Genomic_DNA"/>
</dbReference>
<keyword evidence="5" id="KW-1185">Reference proteome</keyword>
<dbReference type="AlphaFoldDB" id="A0A3E2B2B2"/>
<gene>
    <name evidence="4" type="ORF">DV520_08645</name>
</gene>
<proteinExistence type="predicted"/>
<name>A0A3E2B2B2_9FIRM</name>
<accession>A0A3E2B2B2</accession>
<dbReference type="Gene3D" id="2.60.40.2810">
    <property type="match status" value="1"/>
</dbReference>
<keyword evidence="2" id="KW-0732">Signal</keyword>
<feature type="domain" description="SLH" evidence="3">
    <location>
        <begin position="135"/>
        <end position="199"/>
    </location>
</feature>
<dbReference type="Pfam" id="PF17963">
    <property type="entry name" value="Big_9"/>
    <property type="match status" value="1"/>
</dbReference>
<protein>
    <submittedName>
        <fullName evidence="4">S-layer homology domain-containing protein</fullName>
    </submittedName>
</protein>
<organism evidence="4 5">
    <name type="scientific">Evtepia gabavorous</name>
    <dbReference type="NCBI Taxonomy" id="2211183"/>
    <lineage>
        <taxon>Bacteria</taxon>
        <taxon>Bacillati</taxon>
        <taxon>Bacillota</taxon>
        <taxon>Clostridia</taxon>
        <taxon>Eubacteriales</taxon>
        <taxon>Evtepia</taxon>
    </lineage>
</organism>
<evidence type="ECO:0000256" key="1">
    <source>
        <dbReference type="ARBA" id="ARBA00022737"/>
    </source>
</evidence>
<feature type="chain" id="PRO_5017572637" evidence="2">
    <location>
        <begin position="30"/>
        <end position="328"/>
    </location>
</feature>
<evidence type="ECO:0000313" key="4">
    <source>
        <dbReference type="EMBL" id="RFT06172.1"/>
    </source>
</evidence>
<sequence>MAQSRFSRRLGFLVILAALSFSMVLPAFALFDQDDTARGDQSLPIAENFSLTTYRDVAVSGTFSAVDPEGDPLTFRVTKNPARGAITFAEEGSARFTYTPYENKTGKDSFTYVAEDGEGNVSQPAVVSIKIQKPDTKVTYSDMAGNPAHKAAIALAERDIFVGEQMGETWFFRPEAPVTREEFLAMAMDVVGLETLPEATMTGFADDDSISVWAKPYVASALRAGMVQGSGGDGDGAEFAPDRVITQTEAAVMLNRLLQVSDVAATGALSQDAAPAWAYQSVVNLEAVGVLNPEEDGSLSLSPSLTRAQAAEMLLSALEVLDFRDRIW</sequence>
<evidence type="ECO:0000259" key="3">
    <source>
        <dbReference type="PROSITE" id="PS51272"/>
    </source>
</evidence>
<dbReference type="RefSeq" id="WP_117142459.1">
    <property type="nucleotide sequence ID" value="NZ_CAKXKJ010000001.1"/>
</dbReference>
<dbReference type="InterPro" id="IPR001119">
    <property type="entry name" value="SLH_dom"/>
</dbReference>
<feature type="signal peptide" evidence="2">
    <location>
        <begin position="1"/>
        <end position="29"/>
    </location>
</feature>